<name>A0ABU2BQJ6_9ACTN</name>
<dbReference type="PANTHER" id="PTHR34846:SF5">
    <property type="entry name" value="CARBOXYMUCONOLACTONE DECARBOXYLASE-LIKE DOMAIN-CONTAINING PROTEIN"/>
    <property type="match status" value="1"/>
</dbReference>
<reference evidence="2 3" key="1">
    <citation type="submission" date="2023-07" db="EMBL/GenBank/DDBJ databases">
        <title>Sequencing the genomes of 1000 actinobacteria strains.</title>
        <authorList>
            <person name="Klenk H.-P."/>
        </authorList>
    </citation>
    <scope>NUCLEOTIDE SEQUENCE [LARGE SCALE GENOMIC DNA]</scope>
    <source>
        <strain evidence="2 3">DSM 19426</strain>
    </source>
</reference>
<comment type="caution">
    <text evidence="2">The sequence shown here is derived from an EMBL/GenBank/DDBJ whole genome shotgun (WGS) entry which is preliminary data.</text>
</comment>
<dbReference type="Pfam" id="PF02627">
    <property type="entry name" value="CMD"/>
    <property type="match status" value="1"/>
</dbReference>
<proteinExistence type="predicted"/>
<accession>A0ABU2BQJ6</accession>
<organism evidence="2 3">
    <name type="scientific">Nocardioides marmoribigeumensis</name>
    <dbReference type="NCBI Taxonomy" id="433649"/>
    <lineage>
        <taxon>Bacteria</taxon>
        <taxon>Bacillati</taxon>
        <taxon>Actinomycetota</taxon>
        <taxon>Actinomycetes</taxon>
        <taxon>Propionibacteriales</taxon>
        <taxon>Nocardioidaceae</taxon>
        <taxon>Nocardioides</taxon>
    </lineage>
</organism>
<dbReference type="SUPFAM" id="SSF69118">
    <property type="entry name" value="AhpD-like"/>
    <property type="match status" value="1"/>
</dbReference>
<dbReference type="PANTHER" id="PTHR34846">
    <property type="entry name" value="4-CARBOXYMUCONOLACTONE DECARBOXYLASE FAMILY PROTEIN (AFU_ORTHOLOGUE AFUA_6G11590)"/>
    <property type="match status" value="1"/>
</dbReference>
<gene>
    <name evidence="2" type="ORF">J2S63_000470</name>
</gene>
<evidence type="ECO:0000313" key="3">
    <source>
        <dbReference type="Proteomes" id="UP001183648"/>
    </source>
</evidence>
<dbReference type="RefSeq" id="WP_310298104.1">
    <property type="nucleotide sequence ID" value="NZ_BAAAPS010000002.1"/>
</dbReference>
<keyword evidence="3" id="KW-1185">Reference proteome</keyword>
<dbReference type="Proteomes" id="UP001183648">
    <property type="component" value="Unassembled WGS sequence"/>
</dbReference>
<dbReference type="EMBL" id="JAVDYG010000001">
    <property type="protein sequence ID" value="MDR7360917.1"/>
    <property type="molecule type" value="Genomic_DNA"/>
</dbReference>
<dbReference type="Gene3D" id="1.20.1290.10">
    <property type="entry name" value="AhpD-like"/>
    <property type="match status" value="1"/>
</dbReference>
<evidence type="ECO:0000313" key="2">
    <source>
        <dbReference type="EMBL" id="MDR7360917.1"/>
    </source>
</evidence>
<evidence type="ECO:0000259" key="1">
    <source>
        <dbReference type="Pfam" id="PF02627"/>
    </source>
</evidence>
<sequence length="187" mass="20838">MSTPRIEPGTRRDVGLLVAGFARLAGRVTGTEPPAVFLTLGRQRRLFWGWLHFAGTLMPGGRLPRREAELVILRVATRCGSEYELTQHRRLGRRAGLSAEEVERAQQPELSGWSGPDDLLLRAVDELHETRDLGDEVWADLRASYDEATLVELVMLVGHYEMLATTLGTLRVQPDRPRSRAGSRVGS</sequence>
<protein>
    <submittedName>
        <fullName evidence="2">Alkylhydroperoxidase family enzyme</fullName>
    </submittedName>
</protein>
<dbReference type="InterPro" id="IPR029032">
    <property type="entry name" value="AhpD-like"/>
</dbReference>
<feature type="domain" description="Carboxymuconolactone decarboxylase-like" evidence="1">
    <location>
        <begin position="46"/>
        <end position="104"/>
    </location>
</feature>
<dbReference type="InterPro" id="IPR003779">
    <property type="entry name" value="CMD-like"/>
</dbReference>